<keyword evidence="2" id="KW-1185">Reference proteome</keyword>
<name>A0A9X2ETD3_9GAMM</name>
<dbReference type="EMBL" id="JALBWM010000054">
    <property type="protein sequence ID" value="MCO1335208.1"/>
    <property type="molecule type" value="Genomic_DNA"/>
</dbReference>
<dbReference type="RefSeq" id="WP_252468287.1">
    <property type="nucleotide sequence ID" value="NZ_JALBWM010000054.1"/>
</dbReference>
<proteinExistence type="predicted"/>
<evidence type="ECO:0000313" key="2">
    <source>
        <dbReference type="Proteomes" id="UP001139028"/>
    </source>
</evidence>
<feature type="non-terminal residue" evidence="1">
    <location>
        <position position="120"/>
    </location>
</feature>
<dbReference type="Proteomes" id="UP001139028">
    <property type="component" value="Unassembled WGS sequence"/>
</dbReference>
<sequence length="120" mass="11869">MDFGGLGSFAGIAEFSAYGVAGGITSVLGGGKFGHGFVSAGVNWTIKGKIDGIGGSGPSGIPIRTLMHAVIGGTVSKVTGGKFANGANTAAFLHLLSSASEYSTLRTVSCSYSPIVTVPL</sequence>
<gene>
    <name evidence="1" type="ORF">MO867_12785</name>
</gene>
<dbReference type="AlphaFoldDB" id="A0A9X2ETD3"/>
<comment type="caution">
    <text evidence="1">The sequence shown here is derived from an EMBL/GenBank/DDBJ whole genome shotgun (WGS) entry which is preliminary data.</text>
</comment>
<accession>A0A9X2ETD3</accession>
<evidence type="ECO:0000313" key="1">
    <source>
        <dbReference type="EMBL" id="MCO1335208.1"/>
    </source>
</evidence>
<protein>
    <submittedName>
        <fullName evidence="1">Uncharacterized protein</fullName>
    </submittedName>
</protein>
<reference evidence="1" key="1">
    <citation type="journal article" date="2022" name="Arch. Microbiol.">
        <title>Microbulbifer okhotskensis sp. nov., isolated from a deep bottom sediment of the Okhotsk Sea.</title>
        <authorList>
            <person name="Romanenko L."/>
            <person name="Kurilenko V."/>
            <person name="Otstavnykh N."/>
            <person name="Velansky P."/>
            <person name="Isaeva M."/>
            <person name="Mikhailov V."/>
        </authorList>
    </citation>
    <scope>NUCLEOTIDE SEQUENCE</scope>
    <source>
        <strain evidence="1">OS29</strain>
    </source>
</reference>
<organism evidence="1 2">
    <name type="scientific">Microbulbifer okhotskensis</name>
    <dbReference type="NCBI Taxonomy" id="2926617"/>
    <lineage>
        <taxon>Bacteria</taxon>
        <taxon>Pseudomonadati</taxon>
        <taxon>Pseudomonadota</taxon>
        <taxon>Gammaproteobacteria</taxon>
        <taxon>Cellvibrionales</taxon>
        <taxon>Microbulbiferaceae</taxon>
        <taxon>Microbulbifer</taxon>
    </lineage>
</organism>